<protein>
    <recommendedName>
        <fullName evidence="4">Secreted protein</fullName>
    </recommendedName>
</protein>
<gene>
    <name evidence="2" type="ORF">NKW50_00030</name>
</gene>
<dbReference type="PROSITE" id="PS51257">
    <property type="entry name" value="PROKAR_LIPOPROTEIN"/>
    <property type="match status" value="1"/>
</dbReference>
<evidence type="ECO:0000313" key="2">
    <source>
        <dbReference type="EMBL" id="MCP1256975.1"/>
    </source>
</evidence>
<reference evidence="2 3" key="1">
    <citation type="submission" date="2022-06" db="EMBL/GenBank/DDBJ databases">
        <title>Acetobacer genomes from food samples.</title>
        <authorList>
            <person name="Sombolestani A."/>
        </authorList>
    </citation>
    <scope>NUCLEOTIDE SEQUENCE [LARGE SCALE GENOMIC DNA]</scope>
    <source>
        <strain evidence="2 3">R-83285</strain>
    </source>
</reference>
<sequence>MMRIKALACLLALSACSTVPIRAKHDLIGMPRSDLIACAGVPDNAATLPDGEVLQWRQDQQVQGPFTIKGPLSLELDLSGHGTCHFVARLRQGRVAQVEYTGPSGTMLGPYSACRPLVLACERQARLALKNDMTNGAHGPQRAVGCYGLPHSQV</sequence>
<evidence type="ECO:0000256" key="1">
    <source>
        <dbReference type="SAM" id="SignalP"/>
    </source>
</evidence>
<organism evidence="2 3">
    <name type="scientific">Acetobacter lambici</name>
    <dbReference type="NCBI Taxonomy" id="1332824"/>
    <lineage>
        <taxon>Bacteria</taxon>
        <taxon>Pseudomonadati</taxon>
        <taxon>Pseudomonadota</taxon>
        <taxon>Alphaproteobacteria</taxon>
        <taxon>Acetobacterales</taxon>
        <taxon>Acetobacteraceae</taxon>
        <taxon>Acetobacter</taxon>
    </lineage>
</organism>
<evidence type="ECO:0000313" key="3">
    <source>
        <dbReference type="Proteomes" id="UP001523528"/>
    </source>
</evidence>
<dbReference type="EMBL" id="JAMYZZ010000001">
    <property type="protein sequence ID" value="MCP1256975.1"/>
    <property type="molecule type" value="Genomic_DNA"/>
</dbReference>
<dbReference type="RefSeq" id="WP_253543608.1">
    <property type="nucleotide sequence ID" value="NZ_JAMYZY010000001.1"/>
</dbReference>
<keyword evidence="1" id="KW-0732">Signal</keyword>
<proteinExistence type="predicted"/>
<accession>A0ABT1EVJ2</accession>
<dbReference type="Proteomes" id="UP001523528">
    <property type="component" value="Unassembled WGS sequence"/>
</dbReference>
<feature type="signal peptide" evidence="1">
    <location>
        <begin position="1"/>
        <end position="23"/>
    </location>
</feature>
<keyword evidence="3" id="KW-1185">Reference proteome</keyword>
<feature type="chain" id="PRO_5046900237" description="Secreted protein" evidence="1">
    <location>
        <begin position="24"/>
        <end position="154"/>
    </location>
</feature>
<comment type="caution">
    <text evidence="2">The sequence shown here is derived from an EMBL/GenBank/DDBJ whole genome shotgun (WGS) entry which is preliminary data.</text>
</comment>
<name>A0ABT1EVJ2_9PROT</name>
<evidence type="ECO:0008006" key="4">
    <source>
        <dbReference type="Google" id="ProtNLM"/>
    </source>
</evidence>